<keyword evidence="6" id="KW-0130">Cell adhesion</keyword>
<dbReference type="PROSITE" id="PS50092">
    <property type="entry name" value="TSP1"/>
    <property type="match status" value="1"/>
</dbReference>
<gene>
    <name evidence="12" type="ORF">LAZ67_6000221</name>
</gene>
<keyword evidence="13" id="KW-1185">Reference proteome</keyword>
<proteinExistence type="predicted"/>
<dbReference type="InterPro" id="IPR038678">
    <property type="entry name" value="Spondin_N_sf"/>
</dbReference>
<dbReference type="InterPro" id="IPR051418">
    <property type="entry name" value="Spondin/Thrombospondin_T1"/>
</dbReference>
<evidence type="ECO:0000256" key="9">
    <source>
        <dbReference type="SAM" id="MobiDB-lite"/>
    </source>
</evidence>
<dbReference type="PANTHER" id="PTHR11311">
    <property type="entry name" value="SPONDIN"/>
    <property type="match status" value="1"/>
</dbReference>
<dbReference type="Pfam" id="PF06468">
    <property type="entry name" value="Spond_N"/>
    <property type="match status" value="1"/>
</dbReference>
<dbReference type="InterPro" id="IPR000884">
    <property type="entry name" value="TSP1_rpt"/>
</dbReference>
<evidence type="ECO:0000313" key="13">
    <source>
        <dbReference type="Proteomes" id="UP001235939"/>
    </source>
</evidence>
<feature type="compositionally biased region" description="Low complexity" evidence="9">
    <location>
        <begin position="178"/>
        <end position="190"/>
    </location>
</feature>
<feature type="chain" id="PRO_5047548504" evidence="10">
    <location>
        <begin position="17"/>
        <end position="282"/>
    </location>
</feature>
<dbReference type="Gene3D" id="2.60.40.2130">
    <property type="entry name" value="F-spondin domain"/>
    <property type="match status" value="1"/>
</dbReference>
<evidence type="ECO:0000256" key="1">
    <source>
        <dbReference type="ARBA" id="ARBA00004498"/>
    </source>
</evidence>
<keyword evidence="8" id="KW-0325">Glycoprotein</keyword>
<evidence type="ECO:0000256" key="6">
    <source>
        <dbReference type="ARBA" id="ARBA00022889"/>
    </source>
</evidence>
<dbReference type="InterPro" id="IPR044004">
    <property type="entry name" value="TSP1_spondin_dom"/>
</dbReference>
<evidence type="ECO:0000313" key="12">
    <source>
        <dbReference type="EMBL" id="UYV68613.1"/>
    </source>
</evidence>
<dbReference type="PROSITE" id="PS51020">
    <property type="entry name" value="SPONDIN"/>
    <property type="match status" value="1"/>
</dbReference>
<sequence>MARSVLLALLAVSSAAQCPEGRLGRFALRFSAHWDSGRFPRDFPQWRPVAHWSQLVGRWSNRLDLRSTRAVWFQVSFLVRLIPSPDWFVGVDSAALCDGDGWREDFSLPLRPLDGGLEQGLVFTAPRWPEEVPQPVGPLTDHPASSFNYPDPPPPIASVQIVLLQEFLDLGNRSVDLSTASSPPATTTTTRNPLQPPLGGGVGMYHPRRTSWSSRRNLAPSCHVDEWSSWSPCSQSCGFGRTSRTRQVLSRRQGLPCPPLRQDRTCGSARNCRKPEDYFRWR</sequence>
<protein>
    <submittedName>
        <fullName evidence="12">SPON2</fullName>
    </submittedName>
</protein>
<evidence type="ECO:0000256" key="3">
    <source>
        <dbReference type="ARBA" id="ARBA00022530"/>
    </source>
</evidence>
<dbReference type="Gene3D" id="2.20.100.10">
    <property type="entry name" value="Thrombospondin type-1 (TSP1) repeat"/>
    <property type="match status" value="1"/>
</dbReference>
<dbReference type="InterPro" id="IPR009465">
    <property type="entry name" value="Spondin_N"/>
</dbReference>
<feature type="signal peptide" evidence="10">
    <location>
        <begin position="1"/>
        <end position="16"/>
    </location>
</feature>
<feature type="region of interest" description="Disordered" evidence="9">
    <location>
        <begin position="178"/>
        <end position="207"/>
    </location>
</feature>
<dbReference type="EMBL" id="CP092868">
    <property type="protein sequence ID" value="UYV68613.1"/>
    <property type="molecule type" value="Genomic_DNA"/>
</dbReference>
<dbReference type="InterPro" id="IPR036383">
    <property type="entry name" value="TSP1_rpt_sf"/>
</dbReference>
<accession>A0ABY6KIF2</accession>
<reference evidence="12 13" key="1">
    <citation type="submission" date="2022-01" db="EMBL/GenBank/DDBJ databases">
        <title>A chromosomal length assembly of Cordylochernes scorpioides.</title>
        <authorList>
            <person name="Zeh D."/>
            <person name="Zeh J."/>
        </authorList>
    </citation>
    <scope>NUCLEOTIDE SEQUENCE [LARGE SCALE GENOMIC DNA]</scope>
    <source>
        <strain evidence="12">IN4F17</strain>
        <tissue evidence="12">Whole Body</tissue>
    </source>
</reference>
<evidence type="ECO:0000256" key="2">
    <source>
        <dbReference type="ARBA" id="ARBA00022525"/>
    </source>
</evidence>
<organism evidence="12 13">
    <name type="scientific">Cordylochernes scorpioides</name>
    <dbReference type="NCBI Taxonomy" id="51811"/>
    <lineage>
        <taxon>Eukaryota</taxon>
        <taxon>Metazoa</taxon>
        <taxon>Ecdysozoa</taxon>
        <taxon>Arthropoda</taxon>
        <taxon>Chelicerata</taxon>
        <taxon>Arachnida</taxon>
        <taxon>Pseudoscorpiones</taxon>
        <taxon>Cheliferoidea</taxon>
        <taxon>Chernetidae</taxon>
        <taxon>Cordylochernes</taxon>
    </lineage>
</organism>
<dbReference type="PANTHER" id="PTHR11311:SF15">
    <property type="entry name" value="SPONDIN-2"/>
    <property type="match status" value="1"/>
</dbReference>
<keyword evidence="3" id="KW-0272">Extracellular matrix</keyword>
<dbReference type="SMART" id="SM00209">
    <property type="entry name" value="TSP1"/>
    <property type="match status" value="1"/>
</dbReference>
<comment type="subcellular location">
    <subcellularLocation>
        <location evidence="1">Secreted</location>
        <location evidence="1">Extracellular space</location>
        <location evidence="1">Extracellular matrix</location>
    </subcellularLocation>
</comment>
<keyword evidence="2" id="KW-0964">Secreted</keyword>
<dbReference type="Pfam" id="PF19028">
    <property type="entry name" value="TSP1_spondin"/>
    <property type="match status" value="1"/>
</dbReference>
<evidence type="ECO:0000256" key="4">
    <source>
        <dbReference type="ARBA" id="ARBA00022723"/>
    </source>
</evidence>
<evidence type="ECO:0000256" key="5">
    <source>
        <dbReference type="ARBA" id="ARBA00022729"/>
    </source>
</evidence>
<keyword evidence="4" id="KW-0479">Metal-binding</keyword>
<dbReference type="Proteomes" id="UP001235939">
    <property type="component" value="Chromosome 06"/>
</dbReference>
<keyword evidence="7" id="KW-1015">Disulfide bond</keyword>
<evidence type="ECO:0000259" key="11">
    <source>
        <dbReference type="PROSITE" id="PS51020"/>
    </source>
</evidence>
<feature type="domain" description="Spondin" evidence="11">
    <location>
        <begin position="1"/>
        <end position="153"/>
    </location>
</feature>
<evidence type="ECO:0000256" key="10">
    <source>
        <dbReference type="SAM" id="SignalP"/>
    </source>
</evidence>
<evidence type="ECO:0000256" key="8">
    <source>
        <dbReference type="ARBA" id="ARBA00023180"/>
    </source>
</evidence>
<keyword evidence="5 10" id="KW-0732">Signal</keyword>
<dbReference type="SUPFAM" id="SSF82895">
    <property type="entry name" value="TSP-1 type 1 repeat"/>
    <property type="match status" value="1"/>
</dbReference>
<evidence type="ECO:0000256" key="7">
    <source>
        <dbReference type="ARBA" id="ARBA00023157"/>
    </source>
</evidence>
<name>A0ABY6KIF2_9ARAC</name>